<evidence type="ECO:0000313" key="4">
    <source>
        <dbReference type="EMBL" id="OGC86403.1"/>
    </source>
</evidence>
<feature type="transmembrane region" description="Helical" evidence="2">
    <location>
        <begin position="267"/>
        <end position="288"/>
    </location>
</feature>
<accession>A0A1F4XZA0</accession>
<dbReference type="EMBL" id="MEWZ01000024">
    <property type="protein sequence ID" value="OGC86403.1"/>
    <property type="molecule type" value="Genomic_DNA"/>
</dbReference>
<proteinExistence type="inferred from homology"/>
<dbReference type="PANTHER" id="PTHR30576">
    <property type="entry name" value="COLANIC BIOSYNTHESIS UDP-GLUCOSE LIPID CARRIER TRANSFERASE"/>
    <property type="match status" value="1"/>
</dbReference>
<feature type="transmembrane region" description="Helical" evidence="2">
    <location>
        <begin position="85"/>
        <end position="103"/>
    </location>
</feature>
<protein>
    <recommendedName>
        <fullName evidence="3">Bacterial sugar transferase domain-containing protein</fullName>
    </recommendedName>
</protein>
<organism evidence="4 5">
    <name type="scientific">Candidatus Adlerbacteria bacterium RIFCSPLOWO2_01_FULL_54_21b</name>
    <dbReference type="NCBI Taxonomy" id="1797245"/>
    <lineage>
        <taxon>Bacteria</taxon>
        <taxon>Candidatus Adleribacteriota</taxon>
    </lineage>
</organism>
<dbReference type="Proteomes" id="UP000178585">
    <property type="component" value="Unassembled WGS sequence"/>
</dbReference>
<comment type="caution">
    <text evidence="4">The sequence shown here is derived from an EMBL/GenBank/DDBJ whole genome shotgun (WGS) entry which is preliminary data.</text>
</comment>
<dbReference type="PANTHER" id="PTHR30576:SF0">
    <property type="entry name" value="UNDECAPRENYL-PHOSPHATE N-ACETYLGALACTOSAMINYL 1-PHOSPHATE TRANSFERASE-RELATED"/>
    <property type="match status" value="1"/>
</dbReference>
<dbReference type="STRING" id="1797245.A2949_02665"/>
<name>A0A1F4XZA0_9BACT</name>
<evidence type="ECO:0000256" key="1">
    <source>
        <dbReference type="ARBA" id="ARBA00006464"/>
    </source>
</evidence>
<dbReference type="InterPro" id="IPR003362">
    <property type="entry name" value="Bact_transf"/>
</dbReference>
<feature type="domain" description="Bacterial sugar transferase" evidence="3">
    <location>
        <begin position="262"/>
        <end position="447"/>
    </location>
</feature>
<feature type="transmembrane region" description="Helical" evidence="2">
    <location>
        <begin position="12"/>
        <end position="33"/>
    </location>
</feature>
<keyword evidence="2" id="KW-1133">Transmembrane helix</keyword>
<evidence type="ECO:0000256" key="2">
    <source>
        <dbReference type="SAM" id="Phobius"/>
    </source>
</evidence>
<keyword evidence="2" id="KW-0812">Transmembrane</keyword>
<evidence type="ECO:0000313" key="5">
    <source>
        <dbReference type="Proteomes" id="UP000178585"/>
    </source>
</evidence>
<gene>
    <name evidence="4" type="ORF">A2949_02665</name>
</gene>
<sequence>MAFGGRKAAALLFAGDILIFAFSLWLTLLLRYGAVPSSILYWTHLQVFGILFAVWALVFYMAGLYSKRVLLLQYELTGAIVRTQLLNITLAALFFFIVPGIGLAPKTNLGVYLVISLALVLVWRLQIVPRITKSGFRDRAAFIGSGPDAHELVAEVNKNPRYHLEFKVVMAPEQVINDLDGFSERLVKEKVTVLVMDTTAPNLGPLLPSIYGLAFLDRQYEFADLYRMYEEVFDRVPLSLLRYEWFLKNISLPSVGMYAAIKRAIDVLGGLLMGLATLLILPFVALALQFEYPGSVFITQMRMGRNGSRIKTYKFRSMRFGDRSAWEGEDENTVTRVGNVLRRTSLDEFPQFVNVLRGELSLIGPRNDVEALGRRLAEAIPYYNIRYVVKPGITGWAQINQQYEQGKLSPQSIEDTKVRLAYDFYYIKNRSLALDILIALRTIKRMLFRVSNW</sequence>
<dbReference type="GO" id="GO:0016780">
    <property type="term" value="F:phosphotransferase activity, for other substituted phosphate groups"/>
    <property type="evidence" value="ECO:0007669"/>
    <property type="project" value="TreeGrafter"/>
</dbReference>
<feature type="transmembrane region" description="Helical" evidence="2">
    <location>
        <begin position="109"/>
        <end position="127"/>
    </location>
</feature>
<dbReference type="Pfam" id="PF02397">
    <property type="entry name" value="Bac_transf"/>
    <property type="match status" value="1"/>
</dbReference>
<comment type="similarity">
    <text evidence="1">Belongs to the bacterial sugar transferase family.</text>
</comment>
<keyword evidence="2" id="KW-0472">Membrane</keyword>
<dbReference type="AlphaFoldDB" id="A0A1F4XZA0"/>
<reference evidence="4 5" key="1">
    <citation type="journal article" date="2016" name="Nat. Commun.">
        <title>Thousands of microbial genomes shed light on interconnected biogeochemical processes in an aquifer system.</title>
        <authorList>
            <person name="Anantharaman K."/>
            <person name="Brown C.T."/>
            <person name="Hug L.A."/>
            <person name="Sharon I."/>
            <person name="Castelle C.J."/>
            <person name="Probst A.J."/>
            <person name="Thomas B.C."/>
            <person name="Singh A."/>
            <person name="Wilkins M.J."/>
            <person name="Karaoz U."/>
            <person name="Brodie E.L."/>
            <person name="Williams K.H."/>
            <person name="Hubbard S.S."/>
            <person name="Banfield J.F."/>
        </authorList>
    </citation>
    <scope>NUCLEOTIDE SEQUENCE [LARGE SCALE GENOMIC DNA]</scope>
</reference>
<evidence type="ECO:0000259" key="3">
    <source>
        <dbReference type="Pfam" id="PF02397"/>
    </source>
</evidence>
<feature type="transmembrane region" description="Helical" evidence="2">
    <location>
        <begin position="39"/>
        <end position="65"/>
    </location>
</feature>